<dbReference type="InterPro" id="IPR036097">
    <property type="entry name" value="HisK_dim/P_sf"/>
</dbReference>
<keyword evidence="9" id="KW-0808">Transferase</keyword>
<organism evidence="9 10">
    <name type="scientific">Candidatus Methylobacter favarea</name>
    <dbReference type="NCBI Taxonomy" id="2707345"/>
    <lineage>
        <taxon>Bacteria</taxon>
        <taxon>Pseudomonadati</taxon>
        <taxon>Pseudomonadota</taxon>
        <taxon>Gammaproteobacteria</taxon>
        <taxon>Methylococcales</taxon>
        <taxon>Methylococcaceae</taxon>
        <taxon>Methylobacter</taxon>
    </lineage>
</organism>
<evidence type="ECO:0000256" key="5">
    <source>
        <dbReference type="PROSITE-ProRule" id="PRU00169"/>
    </source>
</evidence>
<dbReference type="PANTHER" id="PTHR43547:SF2">
    <property type="entry name" value="HYBRID SIGNAL TRANSDUCTION HISTIDINE KINASE C"/>
    <property type="match status" value="1"/>
</dbReference>
<evidence type="ECO:0000256" key="2">
    <source>
        <dbReference type="ARBA" id="ARBA00012438"/>
    </source>
</evidence>
<dbReference type="InterPro" id="IPR003594">
    <property type="entry name" value="HATPase_dom"/>
</dbReference>
<dbReference type="InterPro" id="IPR011006">
    <property type="entry name" value="CheY-like_superfamily"/>
</dbReference>
<dbReference type="InterPro" id="IPR001789">
    <property type="entry name" value="Sig_transdc_resp-reg_receiver"/>
</dbReference>
<gene>
    <name evidence="9" type="ORF">METHB2_70079</name>
</gene>
<evidence type="ECO:0000259" key="7">
    <source>
        <dbReference type="PROSITE" id="PS50109"/>
    </source>
</evidence>
<feature type="domain" description="Response regulatory" evidence="8">
    <location>
        <begin position="467"/>
        <end position="580"/>
    </location>
</feature>
<feature type="coiled-coil region" evidence="6">
    <location>
        <begin position="161"/>
        <end position="198"/>
    </location>
</feature>
<dbReference type="FunFam" id="3.30.565.10:FF:000010">
    <property type="entry name" value="Sensor histidine kinase RcsC"/>
    <property type="match status" value="1"/>
</dbReference>
<evidence type="ECO:0000256" key="4">
    <source>
        <dbReference type="ARBA" id="ARBA00023012"/>
    </source>
</evidence>
<evidence type="ECO:0000313" key="9">
    <source>
        <dbReference type="EMBL" id="CAA9892472.1"/>
    </source>
</evidence>
<evidence type="ECO:0000256" key="1">
    <source>
        <dbReference type="ARBA" id="ARBA00000085"/>
    </source>
</evidence>
<sequence>MKLPIINIQIRYEQDIVYVRQRARLIAEMLGFSRTDQIRISTAVSEIARNTYQYGGGGRAEFVVQGDNLPQIFAIFFRDQGPGIADAEKILQGNFSSRTGLKCGLVGARQLMDYFHLETGSGKGTSVFLGKTIPFDKGLITSRLILQLIDALEQSAKQEPLEEIRLQNQELMQALTELRKKQEDLARINTELEDTNRGVVALYHELDEKAAQLTQANNLRASFLSHMSHEFRTPLNSIVTLSAILLNKMDGDLTLEQEKQVNFIHKAADELSGMVSDLLDLAKIDAGKLTLERKEVSIVNLFSSLRGMFKPMLDGKTLGLFFAEPEGLPLLYTDEGKLAQILRNFISNALKFTEAGEIRVSARLSKSKRSVIFAVADTGIGIAEEDQSRIFDPYTQLDNAPKTAFRGTGLGLSICKKLGNLLGGTVSVKSSLGKGSTFYAFIPVRSPDSARTPLVPAENLNFTRPYPVLVIDPDQATHALYNEYLGHTDYYMMSARSIKAGREFLMQIKPLAIILDVLFPEEDSWSFLLELKTDPATRHIPVIIASMLPEQNRALSLDMEDYCSKPLSRQWLLNKLRTLRQRVPVKTILIVDDQEVDRYILKGLLADEKYRILETASGLEALQLAEARQPDVIFMDLIRSEICGLEVLHKLKENAATRHIPVIINTSKILDPAERQALNAKVVAILSKNTDSGAILIKNIQATLEKAMQALDKR</sequence>
<keyword evidence="9" id="KW-0418">Kinase</keyword>
<feature type="modified residue" description="4-aspartylphosphate" evidence="5">
    <location>
        <position position="516"/>
    </location>
</feature>
<keyword evidence="10" id="KW-1185">Reference proteome</keyword>
<dbReference type="SUPFAM" id="SSF47384">
    <property type="entry name" value="Homodimeric domain of signal transducing histidine kinase"/>
    <property type="match status" value="1"/>
</dbReference>
<feature type="domain" description="Response regulatory" evidence="8">
    <location>
        <begin position="587"/>
        <end position="703"/>
    </location>
</feature>
<reference evidence="9 10" key="1">
    <citation type="submission" date="2020-02" db="EMBL/GenBank/DDBJ databases">
        <authorList>
            <person name="Hogendoorn C."/>
        </authorList>
    </citation>
    <scope>NUCLEOTIDE SEQUENCE [LARGE SCALE GENOMIC DNA]</scope>
    <source>
        <strain evidence="9">METHB21</strain>
    </source>
</reference>
<evidence type="ECO:0000256" key="3">
    <source>
        <dbReference type="ARBA" id="ARBA00022553"/>
    </source>
</evidence>
<dbReference type="SUPFAM" id="SSF52172">
    <property type="entry name" value="CheY-like"/>
    <property type="match status" value="2"/>
</dbReference>
<dbReference type="GO" id="GO:0000155">
    <property type="term" value="F:phosphorelay sensor kinase activity"/>
    <property type="evidence" value="ECO:0007669"/>
    <property type="project" value="InterPro"/>
</dbReference>
<dbReference type="CDD" id="cd16934">
    <property type="entry name" value="HATPase_RsbT-like"/>
    <property type="match status" value="1"/>
</dbReference>
<name>A0A8S0XL13_9GAMM</name>
<dbReference type="InterPro" id="IPR003661">
    <property type="entry name" value="HisK_dim/P_dom"/>
</dbReference>
<dbReference type="InterPro" id="IPR036890">
    <property type="entry name" value="HATPase_C_sf"/>
</dbReference>
<dbReference type="InterPro" id="IPR005467">
    <property type="entry name" value="His_kinase_dom"/>
</dbReference>
<feature type="domain" description="Histidine kinase" evidence="7">
    <location>
        <begin position="226"/>
        <end position="446"/>
    </location>
</feature>
<keyword evidence="3 5" id="KW-0597">Phosphoprotein</keyword>
<evidence type="ECO:0000256" key="6">
    <source>
        <dbReference type="SAM" id="Coils"/>
    </source>
</evidence>
<comment type="catalytic activity">
    <reaction evidence="1">
        <text>ATP + protein L-histidine = ADP + protein N-phospho-L-histidine.</text>
        <dbReference type="EC" id="2.7.13.3"/>
    </reaction>
</comment>
<dbReference type="SMART" id="SM00387">
    <property type="entry name" value="HATPase_c"/>
    <property type="match status" value="2"/>
</dbReference>
<dbReference type="Gene3D" id="1.10.287.130">
    <property type="match status" value="1"/>
</dbReference>
<dbReference type="SMART" id="SM00388">
    <property type="entry name" value="HisKA"/>
    <property type="match status" value="1"/>
</dbReference>
<dbReference type="SUPFAM" id="SSF55874">
    <property type="entry name" value="ATPase domain of HSP90 chaperone/DNA topoisomerase II/histidine kinase"/>
    <property type="match status" value="2"/>
</dbReference>
<dbReference type="Gene3D" id="3.30.565.10">
    <property type="entry name" value="Histidine kinase-like ATPase, C-terminal domain"/>
    <property type="match status" value="2"/>
</dbReference>
<dbReference type="InterPro" id="IPR004358">
    <property type="entry name" value="Sig_transdc_His_kin-like_C"/>
</dbReference>
<dbReference type="SMART" id="SM00448">
    <property type="entry name" value="REC"/>
    <property type="match status" value="2"/>
</dbReference>
<dbReference type="EC" id="2.7.13.3" evidence="2"/>
<dbReference type="PROSITE" id="PS50110">
    <property type="entry name" value="RESPONSE_REGULATORY"/>
    <property type="match status" value="2"/>
</dbReference>
<feature type="modified residue" description="4-aspartylphosphate" evidence="5">
    <location>
        <position position="636"/>
    </location>
</feature>
<dbReference type="CDD" id="cd16922">
    <property type="entry name" value="HATPase_EvgS-ArcB-TorS-like"/>
    <property type="match status" value="1"/>
</dbReference>
<dbReference type="PRINTS" id="PR00344">
    <property type="entry name" value="BCTRLSENSOR"/>
</dbReference>
<keyword evidence="4" id="KW-0902">Two-component regulatory system</keyword>
<evidence type="ECO:0000259" key="8">
    <source>
        <dbReference type="PROSITE" id="PS50110"/>
    </source>
</evidence>
<accession>A0A8S0XL13</accession>
<dbReference type="RefSeq" id="WP_174627239.1">
    <property type="nucleotide sequence ID" value="NZ_CADCXN010000102.1"/>
</dbReference>
<comment type="caution">
    <text evidence="9">The sequence shown here is derived from an EMBL/GenBank/DDBJ whole genome shotgun (WGS) entry which is preliminary data.</text>
</comment>
<dbReference type="AlphaFoldDB" id="A0A8S0XL13"/>
<dbReference type="EMBL" id="CADCXN010000102">
    <property type="protein sequence ID" value="CAA9892472.1"/>
    <property type="molecule type" value="Genomic_DNA"/>
</dbReference>
<keyword evidence="6" id="KW-0175">Coiled coil</keyword>
<dbReference type="Pfam" id="PF00072">
    <property type="entry name" value="Response_reg"/>
    <property type="match status" value="2"/>
</dbReference>
<dbReference type="PANTHER" id="PTHR43547">
    <property type="entry name" value="TWO-COMPONENT HISTIDINE KINASE"/>
    <property type="match status" value="1"/>
</dbReference>
<dbReference type="Proteomes" id="UP000494216">
    <property type="component" value="Unassembled WGS sequence"/>
</dbReference>
<dbReference type="PROSITE" id="PS50109">
    <property type="entry name" value="HIS_KIN"/>
    <property type="match status" value="1"/>
</dbReference>
<evidence type="ECO:0000313" key="10">
    <source>
        <dbReference type="Proteomes" id="UP000494216"/>
    </source>
</evidence>
<proteinExistence type="predicted"/>
<dbReference type="Pfam" id="PF00512">
    <property type="entry name" value="HisKA"/>
    <property type="match status" value="1"/>
</dbReference>
<dbReference type="Gene3D" id="3.40.50.2300">
    <property type="match status" value="2"/>
</dbReference>
<protein>
    <recommendedName>
        <fullName evidence="2">histidine kinase</fullName>
        <ecNumber evidence="2">2.7.13.3</ecNumber>
    </recommendedName>
</protein>
<dbReference type="CDD" id="cd00082">
    <property type="entry name" value="HisKA"/>
    <property type="match status" value="1"/>
</dbReference>
<dbReference type="Pfam" id="PF02518">
    <property type="entry name" value="HATPase_c"/>
    <property type="match status" value="1"/>
</dbReference>